<keyword evidence="3" id="KW-1185">Reference proteome</keyword>
<dbReference type="Pfam" id="PF01370">
    <property type="entry name" value="Epimerase"/>
    <property type="match status" value="1"/>
</dbReference>
<dbReference type="AlphaFoldDB" id="A0AAE1C2Z5"/>
<dbReference type="InterPro" id="IPR001509">
    <property type="entry name" value="Epimerase_deHydtase"/>
</dbReference>
<evidence type="ECO:0000313" key="3">
    <source>
        <dbReference type="Proteomes" id="UP001274830"/>
    </source>
</evidence>
<accession>A0AAE1C2Z5</accession>
<dbReference type="Proteomes" id="UP001274830">
    <property type="component" value="Unassembled WGS sequence"/>
</dbReference>
<dbReference type="InterPro" id="IPR036291">
    <property type="entry name" value="NAD(P)-bd_dom_sf"/>
</dbReference>
<feature type="domain" description="NAD-dependent epimerase/dehydratase" evidence="1">
    <location>
        <begin position="5"/>
        <end position="236"/>
    </location>
</feature>
<proteinExistence type="predicted"/>
<organism evidence="2 3">
    <name type="scientific">Recurvomyces mirabilis</name>
    <dbReference type="NCBI Taxonomy" id="574656"/>
    <lineage>
        <taxon>Eukaryota</taxon>
        <taxon>Fungi</taxon>
        <taxon>Dikarya</taxon>
        <taxon>Ascomycota</taxon>
        <taxon>Pezizomycotina</taxon>
        <taxon>Dothideomycetes</taxon>
        <taxon>Dothideomycetidae</taxon>
        <taxon>Mycosphaerellales</taxon>
        <taxon>Teratosphaeriaceae</taxon>
        <taxon>Recurvomyces</taxon>
    </lineage>
</organism>
<dbReference type="EMBL" id="JAUTXT010000011">
    <property type="protein sequence ID" value="KAK3676183.1"/>
    <property type="molecule type" value="Genomic_DNA"/>
</dbReference>
<protein>
    <recommendedName>
        <fullName evidence="1">NAD-dependent epimerase/dehydratase domain-containing protein</fullName>
    </recommendedName>
</protein>
<dbReference type="GO" id="GO:0005737">
    <property type="term" value="C:cytoplasm"/>
    <property type="evidence" value="ECO:0007669"/>
    <property type="project" value="TreeGrafter"/>
</dbReference>
<gene>
    <name evidence="2" type="ORF">LTR78_003933</name>
</gene>
<dbReference type="Gene3D" id="3.40.50.720">
    <property type="entry name" value="NAD(P)-binding Rossmann-like Domain"/>
    <property type="match status" value="1"/>
</dbReference>
<sequence length="359" mass="38681">MTKLFITGATGYIGGDALYAIVNAHPEYEITALVRNSDKGAQVLKDYAKIRLVFGDLDSVELITEESTKADVVCHFANADHVASANAIVKGLAAREAERPGFYIHTSGTGILMFTDIKSSTYGETSEKTYDDLENVSEVTSLPDEASHRNVDKIVLAAGTNHSDRIKTAIVCPPTIYGPGRGPGNQISHQLPELCRATLQKGHGVKVGTGKTYWGNVHVHDLSDLYLKLVEEAAHGGSTADWPGKPAIWGAEGYYFCENGEHVWGDISELVATEAYKQGLIKERDVKSIGKDEANGLTAHGAALWGANSRARAKRARATLRWDPKGYSLKEDVKPSLQEQAKRLGVEPGHAKVAAGEAS</sequence>
<name>A0AAE1C2Z5_9PEZI</name>
<dbReference type="GO" id="GO:0004029">
    <property type="term" value="F:aldehyde dehydrogenase (NAD+) activity"/>
    <property type="evidence" value="ECO:0007669"/>
    <property type="project" value="TreeGrafter"/>
</dbReference>
<comment type="caution">
    <text evidence="2">The sequence shown here is derived from an EMBL/GenBank/DDBJ whole genome shotgun (WGS) entry which is preliminary data.</text>
</comment>
<evidence type="ECO:0000313" key="2">
    <source>
        <dbReference type="EMBL" id="KAK3676183.1"/>
    </source>
</evidence>
<dbReference type="SUPFAM" id="SSF51735">
    <property type="entry name" value="NAD(P)-binding Rossmann-fold domains"/>
    <property type="match status" value="1"/>
</dbReference>
<dbReference type="PANTHER" id="PTHR48079:SF6">
    <property type="entry name" value="NAD(P)-BINDING DOMAIN-CONTAINING PROTEIN-RELATED"/>
    <property type="match status" value="1"/>
</dbReference>
<dbReference type="InterPro" id="IPR051783">
    <property type="entry name" value="NAD(P)-dependent_oxidoreduct"/>
</dbReference>
<dbReference type="PANTHER" id="PTHR48079">
    <property type="entry name" value="PROTEIN YEEZ"/>
    <property type="match status" value="1"/>
</dbReference>
<reference evidence="2" key="1">
    <citation type="submission" date="2023-07" db="EMBL/GenBank/DDBJ databases">
        <title>Black Yeasts Isolated from many extreme environments.</title>
        <authorList>
            <person name="Coleine C."/>
            <person name="Stajich J.E."/>
            <person name="Selbmann L."/>
        </authorList>
    </citation>
    <scope>NUCLEOTIDE SEQUENCE</scope>
    <source>
        <strain evidence="2">CCFEE 5485</strain>
    </source>
</reference>
<evidence type="ECO:0000259" key="1">
    <source>
        <dbReference type="Pfam" id="PF01370"/>
    </source>
</evidence>